<dbReference type="SMART" id="SM00418">
    <property type="entry name" value="HTH_ARSR"/>
    <property type="match status" value="1"/>
</dbReference>
<proteinExistence type="predicted"/>
<dbReference type="PANTHER" id="PTHR33154">
    <property type="entry name" value="TRANSCRIPTIONAL REGULATOR, ARSR FAMILY"/>
    <property type="match status" value="1"/>
</dbReference>
<dbReference type="InterPro" id="IPR036388">
    <property type="entry name" value="WH-like_DNA-bd_sf"/>
</dbReference>
<evidence type="ECO:0000313" key="6">
    <source>
        <dbReference type="Proteomes" id="UP001558353"/>
    </source>
</evidence>
<dbReference type="RefSeq" id="WP_368522588.1">
    <property type="nucleotide sequence ID" value="NZ_JAYWMA010000007.1"/>
</dbReference>
<reference evidence="5 6" key="1">
    <citation type="journal article" date="2024" name="Fungal Genet. Biol.">
        <title>The porcine skin microbiome exhibits broad fungal antagonism.</title>
        <authorList>
            <person name="De La Cruz K.F."/>
            <person name="Townsend E.C."/>
            <person name="Alex Cheong J.Z."/>
            <person name="Salamzade R."/>
            <person name="Liu A."/>
            <person name="Sandstrom S."/>
            <person name="Davila E."/>
            <person name="Huang L."/>
            <person name="Xu K.H."/>
            <person name="Wu S.Y."/>
            <person name="Meudt J.J."/>
            <person name="Shanmuganayagam D."/>
            <person name="Gibson A.L.F."/>
            <person name="Kalan L.R."/>
        </authorList>
    </citation>
    <scope>NUCLEOTIDE SEQUENCE [LARGE SCALE GENOMIC DNA]</scope>
    <source>
        <strain evidence="5 6">LK2569</strain>
    </source>
</reference>
<dbReference type="PANTHER" id="PTHR33154:SF33">
    <property type="entry name" value="TRANSCRIPTIONAL REPRESSOR SDPR"/>
    <property type="match status" value="1"/>
</dbReference>
<feature type="domain" description="HTH arsR-type" evidence="4">
    <location>
        <begin position="1"/>
        <end position="86"/>
    </location>
</feature>
<accession>A0ABV3UW57</accession>
<dbReference type="PROSITE" id="PS50987">
    <property type="entry name" value="HTH_ARSR_2"/>
    <property type="match status" value="1"/>
</dbReference>
<dbReference type="InterPro" id="IPR051081">
    <property type="entry name" value="HTH_MetalResp_TranReg"/>
</dbReference>
<keyword evidence="2" id="KW-0238">DNA-binding</keyword>
<dbReference type="InterPro" id="IPR036390">
    <property type="entry name" value="WH_DNA-bd_sf"/>
</dbReference>
<comment type="caution">
    <text evidence="5">The sequence shown here is derived from an EMBL/GenBank/DDBJ whole genome shotgun (WGS) entry which is preliminary data.</text>
</comment>
<dbReference type="Pfam" id="PF12840">
    <property type="entry name" value="HTH_20"/>
    <property type="match status" value="1"/>
</dbReference>
<dbReference type="PRINTS" id="PR00778">
    <property type="entry name" value="HTHARSR"/>
</dbReference>
<keyword evidence="3" id="KW-0804">Transcription</keyword>
<dbReference type="Proteomes" id="UP001558353">
    <property type="component" value="Unassembled WGS sequence"/>
</dbReference>
<name>A0ABV3UW57_9CORY</name>
<dbReference type="CDD" id="cd00090">
    <property type="entry name" value="HTH_ARSR"/>
    <property type="match status" value="1"/>
</dbReference>
<dbReference type="Gene3D" id="1.10.10.10">
    <property type="entry name" value="Winged helix-like DNA-binding domain superfamily/Winged helix DNA-binding domain"/>
    <property type="match status" value="1"/>
</dbReference>
<keyword evidence="6" id="KW-1185">Reference proteome</keyword>
<protein>
    <submittedName>
        <fullName evidence="5">Metalloregulator ArsR/SmtB family transcription factor</fullName>
    </submittedName>
</protein>
<dbReference type="InterPro" id="IPR001845">
    <property type="entry name" value="HTH_ArsR_DNA-bd_dom"/>
</dbReference>
<evidence type="ECO:0000256" key="3">
    <source>
        <dbReference type="ARBA" id="ARBA00023163"/>
    </source>
</evidence>
<dbReference type="SUPFAM" id="SSF46785">
    <property type="entry name" value="Winged helix' DNA-binding domain"/>
    <property type="match status" value="1"/>
</dbReference>
<evidence type="ECO:0000313" key="5">
    <source>
        <dbReference type="EMBL" id="MEX3528998.1"/>
    </source>
</evidence>
<keyword evidence="1" id="KW-0805">Transcription regulation</keyword>
<evidence type="ECO:0000259" key="4">
    <source>
        <dbReference type="PROSITE" id="PS50987"/>
    </source>
</evidence>
<gene>
    <name evidence="5" type="ORF">VVR64_07985</name>
</gene>
<dbReference type="EMBL" id="JAYWMA010000007">
    <property type="protein sequence ID" value="MEX3528998.1"/>
    <property type="molecule type" value="Genomic_DNA"/>
</dbReference>
<dbReference type="NCBIfam" id="NF033788">
    <property type="entry name" value="HTH_metalloreg"/>
    <property type="match status" value="1"/>
</dbReference>
<dbReference type="InterPro" id="IPR011991">
    <property type="entry name" value="ArsR-like_HTH"/>
</dbReference>
<evidence type="ECO:0000256" key="1">
    <source>
        <dbReference type="ARBA" id="ARBA00023015"/>
    </source>
</evidence>
<evidence type="ECO:0000256" key="2">
    <source>
        <dbReference type="ARBA" id="ARBA00023125"/>
    </source>
</evidence>
<sequence>MSALDVLADPTRRRIVEVLADGELNAGAIASRFDISRPAISQHLGILVEGGVLNVQSRGTQRIYRLTPSALSEAGDWLWAQADRWNRALDALEEALDQGDV</sequence>
<organism evidence="5 6">
    <name type="scientific">Corynebacterium xerosis</name>
    <dbReference type="NCBI Taxonomy" id="1725"/>
    <lineage>
        <taxon>Bacteria</taxon>
        <taxon>Bacillati</taxon>
        <taxon>Actinomycetota</taxon>
        <taxon>Actinomycetes</taxon>
        <taxon>Mycobacteriales</taxon>
        <taxon>Corynebacteriaceae</taxon>
        <taxon>Corynebacterium</taxon>
    </lineage>
</organism>